<feature type="transmembrane region" description="Helical" evidence="5">
    <location>
        <begin position="189"/>
        <end position="208"/>
    </location>
</feature>
<protein>
    <recommendedName>
        <fullName evidence="5">Probable membrane transporter protein</fullName>
    </recommendedName>
</protein>
<dbReference type="InterPro" id="IPR051598">
    <property type="entry name" value="TSUP/Inactive_protease-like"/>
</dbReference>
<evidence type="ECO:0000256" key="1">
    <source>
        <dbReference type="ARBA" id="ARBA00004141"/>
    </source>
</evidence>
<dbReference type="EMBL" id="BLVO01000016">
    <property type="protein sequence ID" value="GFM35158.1"/>
    <property type="molecule type" value="Genomic_DNA"/>
</dbReference>
<dbReference type="Proteomes" id="UP000503840">
    <property type="component" value="Unassembled WGS sequence"/>
</dbReference>
<dbReference type="AlphaFoldDB" id="A0A7J0BNG6"/>
<keyword evidence="7" id="KW-1185">Reference proteome</keyword>
<keyword evidence="5" id="KW-1003">Cell membrane</keyword>
<sequence>MDDKEMDDMPRTVSMSGIITTLKAASRMYAQRERELASSILKTPRARAALFLLLLPVIGLSVAEAGFEGPETLGGTLSYSPMYFTPGIFCLAIVIGLCSGLITGCIGAGGGFIITPALMSIGVKGIIAVGTDLFHIFAKAIMGTIVHRKLGNVNVRLALAMLAGSIAGVSAGGSINRALYSADPALSDLFINIMYVLLLGFLGSYALFDFIRLRMTAGTGAQTNEPSLPMSLQAINLPPMVAFDEDLFDGGKRISAWFVACCGAIVGFIATLLGVAGGFLTFPLYVYVLGVSSLTTVGTDILQIIFTAGYASITQYAAYGFVFYTLAVGMLIGSLLGIQLGAMTTRVVKGTYIRGFYAIAILAGFLNRLFDLPLKMQAMDMLTLSDMTATMLARAGNYAFYGAISIFCIWVLSTLIGRVHMLREV</sequence>
<gene>
    <name evidence="6" type="ORF">DSM101010T_35230</name>
</gene>
<keyword evidence="4 5" id="KW-0472">Membrane</keyword>
<feature type="transmembrane region" description="Helical" evidence="5">
    <location>
        <begin position="88"/>
        <end position="114"/>
    </location>
</feature>
<comment type="caution">
    <text evidence="6">The sequence shown here is derived from an EMBL/GenBank/DDBJ whole genome shotgun (WGS) entry which is preliminary data.</text>
</comment>
<evidence type="ECO:0000256" key="2">
    <source>
        <dbReference type="ARBA" id="ARBA00022692"/>
    </source>
</evidence>
<accession>A0A7J0BNG6</accession>
<dbReference type="PANTHER" id="PTHR43701">
    <property type="entry name" value="MEMBRANE TRANSPORTER PROTEIN MJ0441-RELATED"/>
    <property type="match status" value="1"/>
</dbReference>
<feature type="transmembrane region" description="Helical" evidence="5">
    <location>
        <begin position="352"/>
        <end position="370"/>
    </location>
</feature>
<feature type="transmembrane region" description="Helical" evidence="5">
    <location>
        <begin position="318"/>
        <end position="340"/>
    </location>
</feature>
<evidence type="ECO:0000313" key="6">
    <source>
        <dbReference type="EMBL" id="GFM35158.1"/>
    </source>
</evidence>
<name>A0A7J0BNG6_9BACT</name>
<dbReference type="GO" id="GO:0005886">
    <property type="term" value="C:plasma membrane"/>
    <property type="evidence" value="ECO:0007669"/>
    <property type="project" value="UniProtKB-SubCell"/>
</dbReference>
<feature type="transmembrane region" description="Helical" evidence="5">
    <location>
        <begin position="48"/>
        <end position="67"/>
    </location>
</feature>
<feature type="transmembrane region" description="Helical" evidence="5">
    <location>
        <begin position="285"/>
        <end position="306"/>
    </location>
</feature>
<evidence type="ECO:0000256" key="4">
    <source>
        <dbReference type="ARBA" id="ARBA00023136"/>
    </source>
</evidence>
<keyword evidence="3 5" id="KW-1133">Transmembrane helix</keyword>
<dbReference type="PANTHER" id="PTHR43701:SF12">
    <property type="entry name" value="MEMBRANE TRANSPORTER PROTEIN YTNM-RELATED"/>
    <property type="match status" value="1"/>
</dbReference>
<evidence type="ECO:0000256" key="3">
    <source>
        <dbReference type="ARBA" id="ARBA00022989"/>
    </source>
</evidence>
<feature type="transmembrane region" description="Helical" evidence="5">
    <location>
        <begin position="256"/>
        <end position="279"/>
    </location>
</feature>
<evidence type="ECO:0000256" key="5">
    <source>
        <dbReference type="RuleBase" id="RU363041"/>
    </source>
</evidence>
<organism evidence="6 7">
    <name type="scientific">Desulfovibrio subterraneus</name>
    <dbReference type="NCBI Taxonomy" id="2718620"/>
    <lineage>
        <taxon>Bacteria</taxon>
        <taxon>Pseudomonadati</taxon>
        <taxon>Thermodesulfobacteriota</taxon>
        <taxon>Desulfovibrionia</taxon>
        <taxon>Desulfovibrionales</taxon>
        <taxon>Desulfovibrionaceae</taxon>
        <taxon>Desulfovibrio</taxon>
    </lineage>
</organism>
<feature type="transmembrane region" description="Helical" evidence="5">
    <location>
        <begin position="157"/>
        <end position="177"/>
    </location>
</feature>
<proteinExistence type="inferred from homology"/>
<comment type="similarity">
    <text evidence="5">Belongs to the 4-toluene sulfonate uptake permease (TSUP) (TC 2.A.102) family.</text>
</comment>
<feature type="transmembrane region" description="Helical" evidence="5">
    <location>
        <begin position="391"/>
        <end position="412"/>
    </location>
</feature>
<dbReference type="Pfam" id="PF01925">
    <property type="entry name" value="TauE"/>
    <property type="match status" value="1"/>
</dbReference>
<dbReference type="InterPro" id="IPR002781">
    <property type="entry name" value="TM_pro_TauE-like"/>
</dbReference>
<keyword evidence="2 5" id="KW-0812">Transmembrane</keyword>
<comment type="subcellular location">
    <subcellularLocation>
        <location evidence="5">Cell membrane</location>
        <topology evidence="5">Multi-pass membrane protein</topology>
    </subcellularLocation>
    <subcellularLocation>
        <location evidence="1">Membrane</location>
        <topology evidence="1">Multi-pass membrane protein</topology>
    </subcellularLocation>
</comment>
<evidence type="ECO:0000313" key="7">
    <source>
        <dbReference type="Proteomes" id="UP000503840"/>
    </source>
</evidence>
<reference evidence="6 7" key="1">
    <citation type="submission" date="2020-05" db="EMBL/GenBank/DDBJ databases">
        <title>Draft genome sequence of Desulfovibrio sp. strain HN2T.</title>
        <authorList>
            <person name="Ueno A."/>
            <person name="Tamazawa S."/>
            <person name="Tamamura S."/>
            <person name="Murakami T."/>
            <person name="Kiyama T."/>
            <person name="Inomata H."/>
            <person name="Amano Y."/>
            <person name="Miyakawa K."/>
            <person name="Tamaki H."/>
            <person name="Naganuma T."/>
            <person name="Kaneko K."/>
        </authorList>
    </citation>
    <scope>NUCLEOTIDE SEQUENCE [LARGE SCALE GENOMIC DNA]</scope>
    <source>
        <strain evidence="6 7">HN2</strain>
    </source>
</reference>